<dbReference type="InterPro" id="IPR029684">
    <property type="entry name" value="Schlafen"/>
</dbReference>
<dbReference type="PANTHER" id="PTHR12155:SF26">
    <property type="entry name" value="SCHLAFEN FAMILY MEMBER 5"/>
    <property type="match status" value="1"/>
</dbReference>
<accession>G3GTV0</accession>
<feature type="domain" description="Schlafen GTPase-like" evidence="3">
    <location>
        <begin position="329"/>
        <end position="435"/>
    </location>
</feature>
<evidence type="ECO:0000259" key="3">
    <source>
        <dbReference type="Pfam" id="PF21026"/>
    </source>
</evidence>
<dbReference type="InterPro" id="IPR038461">
    <property type="entry name" value="Schlafen_AlbA_2_dom_sf"/>
</dbReference>
<dbReference type="InParanoid" id="G3GTV0"/>
<dbReference type="FunCoup" id="G3GTV0">
    <property type="interactions" value="323"/>
</dbReference>
<dbReference type="InterPro" id="IPR027417">
    <property type="entry name" value="P-loop_NTPase"/>
</dbReference>
<dbReference type="Pfam" id="PF17057">
    <property type="entry name" value="B3R"/>
    <property type="match status" value="1"/>
</dbReference>
<organism evidence="4 5">
    <name type="scientific">Cricetulus griseus</name>
    <name type="common">Chinese hamster</name>
    <name type="synonym">Cricetulus barabensis griseus</name>
    <dbReference type="NCBI Taxonomy" id="10029"/>
    <lineage>
        <taxon>Eukaryota</taxon>
        <taxon>Metazoa</taxon>
        <taxon>Chordata</taxon>
        <taxon>Craniata</taxon>
        <taxon>Vertebrata</taxon>
        <taxon>Euteleostomi</taxon>
        <taxon>Mammalia</taxon>
        <taxon>Eutheria</taxon>
        <taxon>Euarchontoglires</taxon>
        <taxon>Glires</taxon>
        <taxon>Rodentia</taxon>
        <taxon>Myomorpha</taxon>
        <taxon>Muroidea</taxon>
        <taxon>Cricetidae</taxon>
        <taxon>Cricetinae</taxon>
        <taxon>Cricetulus</taxon>
    </lineage>
</organism>
<evidence type="ECO:0000313" key="4">
    <source>
        <dbReference type="EMBL" id="EGV94395.1"/>
    </source>
</evidence>
<dbReference type="eggNOG" id="ENOG502QWKG">
    <property type="taxonomic scope" value="Eukaryota"/>
</dbReference>
<gene>
    <name evidence="4" type="ORF">I79_001089</name>
</gene>
<dbReference type="InterPro" id="IPR007421">
    <property type="entry name" value="Schlafen_AlbA_2_dom"/>
</dbReference>
<reference evidence="5" key="1">
    <citation type="journal article" date="2011" name="Nat. Biotechnol.">
        <title>The genomic sequence of the Chinese hamster ovary (CHO)-K1 cell line.</title>
        <authorList>
            <person name="Xu X."/>
            <person name="Nagarajan H."/>
            <person name="Lewis N.E."/>
            <person name="Pan S."/>
            <person name="Cai Z."/>
            <person name="Liu X."/>
            <person name="Chen W."/>
            <person name="Xie M."/>
            <person name="Wang W."/>
            <person name="Hammond S."/>
            <person name="Andersen M.R."/>
            <person name="Neff N."/>
            <person name="Passarelli B."/>
            <person name="Koh W."/>
            <person name="Fan H.C."/>
            <person name="Wang J."/>
            <person name="Gui Y."/>
            <person name="Lee K.H."/>
            <person name="Betenbaugh M.J."/>
            <person name="Quake S.R."/>
            <person name="Famili I."/>
            <person name="Palsson B.O."/>
            <person name="Wang J."/>
        </authorList>
    </citation>
    <scope>NUCLEOTIDE SEQUENCE [LARGE SCALE GENOMIC DNA]</scope>
    <source>
        <strain evidence="5">CHO K1 cell line</strain>
    </source>
</reference>
<sequence length="805" mass="91662">MSILANLELNFAECILDGGKATLGVRQRAGMDPAHRMRQDEAISQAVCALLNSGGGVVRVEIENEDYNYESDGVGLDLPPLFRNHIDEMLQGKLFLIFVNSWEVAPSGVQLATLCSNLYHRRGTFTEVMDSLEALLFLRRRIQALENVDDPSSLNPQEAPVDNQMILAADLFGKQQQLLYLEKLNFTESPHVEFQMFSVDLTQGIKEKLPKCVSALANSEGGYVFFGVHDETCQVIGCEKEKVNHSSLLNVIDRCIRSMPVHHFCSQVHKVQHDCKFLEVYDKGAVRGYVCVIKVEQFCCAAFSRAPDSWEMKDNQMKQLATKDWAAWMIKTDTGVLIFSHSWAVDLGLQRRRGVICDALLISPNNVPILYTICNKWDLGYRWYAMTVARTLKQRLANMGGYPGRLGIIPLVLQLGPHHTVRAGLEIPIYPESYNFTTMQQMEVLLQSLVIVLFGFRSFLNEELNSEAVTLFTDQQYQLLLKDLCKNRELFVHGSPGSGKTTLALKIMEKIRNVFSCQAEDILYICENHALKRFVSQRNICQAVSRKYFMKNTFFTIKHIVVDDAQNFRTEDGNWYAKANSIIQRGRDGPGVLCVFLDYFQTNHLCCSGLPDLQHQRFILKLTRMLRSGDNIANYLQEIMQQIRRNPPPNVPSEALTMVQELERVPGVTGNLEITDALSLEQMAIFVAEKCRYLWRSGYYPRDVAVLFSKARDIETYKEKIILALRRRNMSQLIEEPSSLMQVREESEFLGNNILLTSVQQFSGMERSVVFGIIPAEFETAIFYNVLLCLASRARTHLYIIKLLL</sequence>
<name>G3GTV0_CRIGR</name>
<dbReference type="Gene3D" id="3.40.50.300">
    <property type="entry name" value="P-loop containing nucleotide triphosphate hydrolases"/>
    <property type="match status" value="2"/>
</dbReference>
<feature type="domain" description="Schlafen AlbA-2" evidence="1">
    <location>
        <begin position="188"/>
        <end position="302"/>
    </location>
</feature>
<evidence type="ECO:0000259" key="1">
    <source>
        <dbReference type="Pfam" id="PF04326"/>
    </source>
</evidence>
<dbReference type="SUPFAM" id="SSF52540">
    <property type="entry name" value="P-loop containing nucleoside triphosphate hydrolases"/>
    <property type="match status" value="1"/>
</dbReference>
<feature type="domain" description="Poxin-Schlafen/Schlafen-like N-terminal" evidence="2">
    <location>
        <begin position="80"/>
        <end position="143"/>
    </location>
</feature>
<dbReference type="Pfam" id="PF21026">
    <property type="entry name" value="SLFN_GTPase-like"/>
    <property type="match status" value="1"/>
</dbReference>
<evidence type="ECO:0000259" key="2">
    <source>
        <dbReference type="Pfam" id="PF17057"/>
    </source>
</evidence>
<dbReference type="STRING" id="10029.G3GTV0"/>
<dbReference type="Proteomes" id="UP000001075">
    <property type="component" value="Unassembled WGS sequence"/>
</dbReference>
<dbReference type="PANTHER" id="PTHR12155">
    <property type="entry name" value="SCHLAFEN"/>
    <property type="match status" value="1"/>
</dbReference>
<dbReference type="InterPro" id="IPR048729">
    <property type="entry name" value="SLFN_GTPase-like"/>
</dbReference>
<dbReference type="AlphaFoldDB" id="G3GTV0"/>
<dbReference type="Pfam" id="PF04326">
    <property type="entry name" value="SLFN_AlbA_2"/>
    <property type="match status" value="1"/>
</dbReference>
<dbReference type="PaxDb" id="10029-XP_007608667.1"/>
<dbReference type="Gene3D" id="3.30.950.30">
    <property type="entry name" value="Schlafen, AAA domain"/>
    <property type="match status" value="1"/>
</dbReference>
<proteinExistence type="predicted"/>
<dbReference type="EMBL" id="JH000022">
    <property type="protein sequence ID" value="EGV94395.1"/>
    <property type="molecule type" value="Genomic_DNA"/>
</dbReference>
<protein>
    <submittedName>
        <fullName evidence="4">Schlafen family member 5</fullName>
    </submittedName>
</protein>
<evidence type="ECO:0000313" key="5">
    <source>
        <dbReference type="Proteomes" id="UP000001075"/>
    </source>
</evidence>
<dbReference type="InterPro" id="IPR031450">
    <property type="entry name" value="Poxin-SLFN/SLFN_N"/>
</dbReference>